<dbReference type="AlphaFoldDB" id="A0A4Q9VUS3"/>
<dbReference type="InterPro" id="IPR050490">
    <property type="entry name" value="Bact_solute-bd_prot1"/>
</dbReference>
<keyword evidence="4" id="KW-0732">Signal</keyword>
<keyword evidence="8" id="KW-0449">Lipoprotein</keyword>
<dbReference type="Pfam" id="PF13416">
    <property type="entry name" value="SBP_bac_8"/>
    <property type="match status" value="1"/>
</dbReference>
<comment type="caution">
    <text evidence="10">The sequence shown here is derived from an EMBL/GenBank/DDBJ whole genome shotgun (WGS) entry which is preliminary data.</text>
</comment>
<dbReference type="Gene3D" id="3.40.190.10">
    <property type="entry name" value="Periplasmic binding protein-like II"/>
    <property type="match status" value="1"/>
</dbReference>
<keyword evidence="5" id="KW-0574">Periplasm</keyword>
<evidence type="ECO:0000256" key="4">
    <source>
        <dbReference type="ARBA" id="ARBA00022729"/>
    </source>
</evidence>
<comment type="subcellular location">
    <subcellularLocation>
        <location evidence="1">Periplasm</location>
    </subcellularLocation>
</comment>
<evidence type="ECO:0000256" key="8">
    <source>
        <dbReference type="ARBA" id="ARBA00023288"/>
    </source>
</evidence>
<keyword evidence="11" id="KW-1185">Reference proteome</keyword>
<gene>
    <name evidence="10" type="ORF">EYW49_06430</name>
</gene>
<evidence type="ECO:0000256" key="7">
    <source>
        <dbReference type="ARBA" id="ARBA00023139"/>
    </source>
</evidence>
<evidence type="ECO:0000313" key="11">
    <source>
        <dbReference type="Proteomes" id="UP000292781"/>
    </source>
</evidence>
<sequence>MFSTTTGPHSKGAGTTGGNTMKRRSVLLGGAALALTGLTSVGRGPAQAADTTAGRLSIWLGYGETAPAFKAALPAFKALYPNVEVELLSFDLHEYEAKLSVAVPTGNGPDILTLHDYIFPHYYDGDALDDVPADLAKVVDDPKIIDPVFKDVCSRDGKPWGVPWWKGSRAFFYNVDHFKEAGLDGPPKTLKEMWDYSEKLTKKAPDGTITRAGITLRLTEGSGGLQKFSDHYYASTGHQILEAGPKPGTVRVTLKDKDNLEAGTKLLLDYVAHLHGPKKVDDWALKHDTQGFANGLASMLFREDWAVAFIRKNGPDVKFATAPLPRDKAWGNFHLVEILSVNKTSKMKKPAWDLIRLLQEQQYLDIVLQQSGWVPLRMDRDFSAFLSKNPEYKAFLEPTPGYQAYLEPPNVAYVEATARTGDVILAGFRDASLLDNPEGAKAVLFKAYDTAANILKRSGIFAP</sequence>
<dbReference type="GO" id="GO:0042597">
    <property type="term" value="C:periplasmic space"/>
    <property type="evidence" value="ECO:0007669"/>
    <property type="project" value="UniProtKB-SubCell"/>
</dbReference>
<dbReference type="InterPro" id="IPR006059">
    <property type="entry name" value="SBP"/>
</dbReference>
<dbReference type="PANTHER" id="PTHR43649">
    <property type="entry name" value="ARABINOSE-BINDING PROTEIN-RELATED"/>
    <property type="match status" value="1"/>
</dbReference>
<dbReference type="OrthoDB" id="5897001at2"/>
<dbReference type="EMBL" id="SJFN01000007">
    <property type="protein sequence ID" value="TBW39503.1"/>
    <property type="molecule type" value="Genomic_DNA"/>
</dbReference>
<proteinExistence type="inferred from homology"/>
<evidence type="ECO:0000256" key="2">
    <source>
        <dbReference type="ARBA" id="ARBA00008520"/>
    </source>
</evidence>
<evidence type="ECO:0000256" key="6">
    <source>
        <dbReference type="ARBA" id="ARBA00023136"/>
    </source>
</evidence>
<dbReference type="PANTHER" id="PTHR43649:SF33">
    <property type="entry name" value="POLYGALACTURONAN_RHAMNOGALACTURONAN-BINDING PROTEIN YTCQ"/>
    <property type="match status" value="1"/>
</dbReference>
<evidence type="ECO:0000256" key="1">
    <source>
        <dbReference type="ARBA" id="ARBA00004418"/>
    </source>
</evidence>
<dbReference type="InterPro" id="IPR006311">
    <property type="entry name" value="TAT_signal"/>
</dbReference>
<evidence type="ECO:0000256" key="3">
    <source>
        <dbReference type="ARBA" id="ARBA00022475"/>
    </source>
</evidence>
<organism evidence="10 11">
    <name type="scientific">Siculibacillus lacustris</name>
    <dbReference type="NCBI Taxonomy" id="1549641"/>
    <lineage>
        <taxon>Bacteria</taxon>
        <taxon>Pseudomonadati</taxon>
        <taxon>Pseudomonadota</taxon>
        <taxon>Alphaproteobacteria</taxon>
        <taxon>Hyphomicrobiales</taxon>
        <taxon>Ancalomicrobiaceae</taxon>
        <taxon>Siculibacillus</taxon>
    </lineage>
</organism>
<dbReference type="PROSITE" id="PS51318">
    <property type="entry name" value="TAT"/>
    <property type="match status" value="1"/>
</dbReference>
<name>A0A4Q9VUS3_9HYPH</name>
<reference evidence="10 11" key="1">
    <citation type="submission" date="2019-02" db="EMBL/GenBank/DDBJ databases">
        <title>Siculibacillus lacustris gen. nov., sp. nov., a new rosette-forming bacterium isolated from a freshwater crater lake (Lake St. Ana, Romania).</title>
        <authorList>
            <person name="Felfoldi T."/>
            <person name="Marton Z."/>
            <person name="Szabo A."/>
            <person name="Mentes A."/>
            <person name="Boka K."/>
            <person name="Marialigeti K."/>
            <person name="Mathe I."/>
            <person name="Koncz M."/>
            <person name="Schumann P."/>
            <person name="Toth E."/>
        </authorList>
    </citation>
    <scope>NUCLEOTIDE SEQUENCE [LARGE SCALE GENOMIC DNA]</scope>
    <source>
        <strain evidence="10 11">SA-279</strain>
    </source>
</reference>
<comment type="similarity">
    <text evidence="2">Belongs to the bacterial solute-binding protein 1 family.</text>
</comment>
<dbReference type="Proteomes" id="UP000292781">
    <property type="component" value="Unassembled WGS sequence"/>
</dbReference>
<accession>A0A4Q9VUS3</accession>
<evidence type="ECO:0000256" key="9">
    <source>
        <dbReference type="SAM" id="MobiDB-lite"/>
    </source>
</evidence>
<evidence type="ECO:0000256" key="5">
    <source>
        <dbReference type="ARBA" id="ARBA00022764"/>
    </source>
</evidence>
<keyword evidence="6" id="KW-0472">Membrane</keyword>
<keyword evidence="3" id="KW-1003">Cell membrane</keyword>
<dbReference type="SUPFAM" id="SSF53850">
    <property type="entry name" value="Periplasmic binding protein-like II"/>
    <property type="match status" value="1"/>
</dbReference>
<feature type="region of interest" description="Disordered" evidence="9">
    <location>
        <begin position="1"/>
        <end position="21"/>
    </location>
</feature>
<keyword evidence="7" id="KW-0564">Palmitate</keyword>
<evidence type="ECO:0000313" key="10">
    <source>
        <dbReference type="EMBL" id="TBW39503.1"/>
    </source>
</evidence>
<protein>
    <submittedName>
        <fullName evidence="10">Extracellular solute-binding protein</fullName>
    </submittedName>
</protein>